<reference evidence="11 12" key="1">
    <citation type="submission" date="2011-02" db="EMBL/GenBank/DDBJ databases">
        <authorList>
            <person name="Nelson K.E."/>
            <person name="Sutton G."/>
            <person name="Torralba M."/>
            <person name="Durkin S."/>
            <person name="Harkins D."/>
            <person name="Montgomery R."/>
            <person name="Ziemer C."/>
            <person name="Klaassens E."/>
            <person name="Ocuiv P."/>
            <person name="Morrison M."/>
        </authorList>
    </citation>
    <scope>NUCLEOTIDE SEQUENCE [LARGE SCALE GENOMIC DNA]</scope>
    <source>
        <strain evidence="11 12">8</strain>
    </source>
</reference>
<evidence type="ECO:0000256" key="7">
    <source>
        <dbReference type="RuleBase" id="RU361153"/>
    </source>
</evidence>
<evidence type="ECO:0000256" key="2">
    <source>
        <dbReference type="ARBA" id="ARBA00022801"/>
    </source>
</evidence>
<keyword evidence="4" id="KW-0119">Carbohydrate metabolism</keyword>
<feature type="signal peptide" evidence="9">
    <location>
        <begin position="1"/>
        <end position="21"/>
    </location>
</feature>
<dbReference type="GO" id="GO:0008422">
    <property type="term" value="F:beta-glucosidase activity"/>
    <property type="evidence" value="ECO:0007669"/>
    <property type="project" value="TreeGrafter"/>
</dbReference>
<dbReference type="Proteomes" id="UP000004259">
    <property type="component" value="Unassembled WGS sequence"/>
</dbReference>
<dbReference type="GO" id="GO:0009986">
    <property type="term" value="C:cell surface"/>
    <property type="evidence" value="ECO:0007669"/>
    <property type="project" value="TreeGrafter"/>
</dbReference>
<keyword evidence="5 7" id="KW-0326">Glycosidase</keyword>
<dbReference type="InterPro" id="IPR001547">
    <property type="entry name" value="Glyco_hydro_5"/>
</dbReference>
<dbReference type="GO" id="GO:0030245">
    <property type="term" value="P:cellulose catabolic process"/>
    <property type="evidence" value="ECO:0007669"/>
    <property type="project" value="UniProtKB-KW"/>
</dbReference>
<dbReference type="Gene3D" id="3.20.20.80">
    <property type="entry name" value="Glycosidases"/>
    <property type="match status" value="1"/>
</dbReference>
<dbReference type="RefSeq" id="WP_002853042.1">
    <property type="nucleotide sequence ID" value="NZ_ADKM02000130.1"/>
</dbReference>
<name>E9SHE9_RUMAL</name>
<evidence type="ECO:0000259" key="10">
    <source>
        <dbReference type="Pfam" id="PF00150"/>
    </source>
</evidence>
<gene>
    <name evidence="11" type="ORF">CUS_7678</name>
</gene>
<evidence type="ECO:0000256" key="4">
    <source>
        <dbReference type="ARBA" id="ARBA00023277"/>
    </source>
</evidence>
<keyword evidence="9" id="KW-0732">Signal</keyword>
<dbReference type="InterPro" id="IPR017853">
    <property type="entry name" value="GH"/>
</dbReference>
<dbReference type="GO" id="GO:0005576">
    <property type="term" value="C:extracellular region"/>
    <property type="evidence" value="ECO:0007669"/>
    <property type="project" value="TreeGrafter"/>
</dbReference>
<keyword evidence="3" id="KW-0136">Cellulose degradation</keyword>
<dbReference type="PROSITE" id="PS51257">
    <property type="entry name" value="PROKAR_LIPOPROTEIN"/>
    <property type="match status" value="1"/>
</dbReference>
<comment type="similarity">
    <text evidence="1 7">Belongs to the glycosyl hydrolase 5 (cellulase A) family.</text>
</comment>
<feature type="domain" description="Glycoside hydrolase family 5" evidence="10">
    <location>
        <begin position="99"/>
        <end position="389"/>
    </location>
</feature>
<dbReference type="OrthoDB" id="9800955at2"/>
<dbReference type="PANTHER" id="PTHR31297:SF41">
    <property type="entry name" value="ENDOGLUCANASE, PUTATIVE (AFU_ORTHOLOGUE AFUA_5G01830)-RELATED"/>
    <property type="match status" value="1"/>
</dbReference>
<sequence>MKIKRILAAVFAGVMCVGLLGGCAGQGKTAESKAAEESSAEERSAKKHPTGEMRGLSARAYADEMGIGENLGNTFEAYWSSTSNKTTGASTIGADTPLDYEKCWGAVETTKECIDGMRAAGFSTVRIPVYWGNMMADDGKYEINADYIDRVAEVADRVLEDGMYAVINIHHFDEYIIKHKTKEEALEITGILWKQIAEYFKDYPDYLVFEGFNENLGSHQMEFDGQGKEKGDAVTLTEEETYAYVNEMNQKFVDTVRATGGNNAERVLIASGYWTNIDNTTKDSFVMPADTAEDKLMVSVHYIDNAMYWSRNVGGKKWKDYTESQCELLKAAFIDKGIPVFLGEQTSIYEDDKIVRGAEITESSELMKYEMQKALDYGFVPVLWDVNDNFYSRTECRIKSDSDAAVIKELAENDKSEISKAA</sequence>
<keyword evidence="6" id="KW-0624">Polysaccharide degradation</keyword>
<evidence type="ECO:0000256" key="8">
    <source>
        <dbReference type="SAM" id="MobiDB-lite"/>
    </source>
</evidence>
<evidence type="ECO:0000256" key="1">
    <source>
        <dbReference type="ARBA" id="ARBA00005641"/>
    </source>
</evidence>
<protein>
    <submittedName>
        <fullName evidence="11">Cellulase (Glycosyl hydrolase family 5)</fullName>
    </submittedName>
</protein>
<dbReference type="eggNOG" id="COG2730">
    <property type="taxonomic scope" value="Bacteria"/>
</dbReference>
<dbReference type="PANTHER" id="PTHR31297">
    <property type="entry name" value="GLUCAN ENDO-1,6-BETA-GLUCOSIDASE B"/>
    <property type="match status" value="1"/>
</dbReference>
<dbReference type="Pfam" id="PF00150">
    <property type="entry name" value="Cellulase"/>
    <property type="match status" value="1"/>
</dbReference>
<dbReference type="STRING" id="246199.CUS_7678"/>
<evidence type="ECO:0000256" key="9">
    <source>
        <dbReference type="SAM" id="SignalP"/>
    </source>
</evidence>
<evidence type="ECO:0000313" key="11">
    <source>
        <dbReference type="EMBL" id="EGC01460.1"/>
    </source>
</evidence>
<proteinExistence type="inferred from homology"/>
<feature type="chain" id="PRO_5038463018" evidence="9">
    <location>
        <begin position="22"/>
        <end position="422"/>
    </location>
</feature>
<evidence type="ECO:0000256" key="3">
    <source>
        <dbReference type="ARBA" id="ARBA00023001"/>
    </source>
</evidence>
<accession>E9SHE9</accession>
<keyword evidence="2 7" id="KW-0378">Hydrolase</keyword>
<evidence type="ECO:0000313" key="12">
    <source>
        <dbReference type="Proteomes" id="UP000004259"/>
    </source>
</evidence>
<comment type="caution">
    <text evidence="11">The sequence shown here is derived from an EMBL/GenBank/DDBJ whole genome shotgun (WGS) entry which is preliminary data.</text>
</comment>
<evidence type="ECO:0000256" key="5">
    <source>
        <dbReference type="ARBA" id="ARBA00023295"/>
    </source>
</evidence>
<dbReference type="SUPFAM" id="SSF51445">
    <property type="entry name" value="(Trans)glycosidases"/>
    <property type="match status" value="1"/>
</dbReference>
<evidence type="ECO:0000256" key="6">
    <source>
        <dbReference type="ARBA" id="ARBA00023326"/>
    </source>
</evidence>
<dbReference type="InterPro" id="IPR050386">
    <property type="entry name" value="Glycosyl_hydrolase_5"/>
</dbReference>
<keyword evidence="12" id="KW-1185">Reference proteome</keyword>
<dbReference type="EMBL" id="ADKM02000130">
    <property type="protein sequence ID" value="EGC01460.1"/>
    <property type="molecule type" value="Genomic_DNA"/>
</dbReference>
<dbReference type="AlphaFoldDB" id="E9SHE9"/>
<feature type="compositionally biased region" description="Basic and acidic residues" evidence="8">
    <location>
        <begin position="31"/>
        <end position="44"/>
    </location>
</feature>
<feature type="region of interest" description="Disordered" evidence="8">
    <location>
        <begin position="31"/>
        <end position="53"/>
    </location>
</feature>
<organism evidence="11 12">
    <name type="scientific">Ruminococcus albus 8</name>
    <dbReference type="NCBI Taxonomy" id="246199"/>
    <lineage>
        <taxon>Bacteria</taxon>
        <taxon>Bacillati</taxon>
        <taxon>Bacillota</taxon>
        <taxon>Clostridia</taxon>
        <taxon>Eubacteriales</taxon>
        <taxon>Oscillospiraceae</taxon>
        <taxon>Ruminococcus</taxon>
    </lineage>
</organism>